<feature type="chain" id="PRO_5012602980" description="Sel1 repeat family protein" evidence="1">
    <location>
        <begin position="35"/>
        <end position="289"/>
    </location>
</feature>
<feature type="signal peptide" evidence="1">
    <location>
        <begin position="1"/>
        <end position="34"/>
    </location>
</feature>
<dbReference type="InterPro" id="IPR052945">
    <property type="entry name" value="Mitotic_Regulator"/>
</dbReference>
<protein>
    <recommendedName>
        <fullName evidence="4">Sel1 repeat family protein</fullName>
    </recommendedName>
</protein>
<dbReference type="Pfam" id="PF08238">
    <property type="entry name" value="Sel1"/>
    <property type="match status" value="5"/>
</dbReference>
<evidence type="ECO:0008006" key="4">
    <source>
        <dbReference type="Google" id="ProtNLM"/>
    </source>
</evidence>
<dbReference type="PANTHER" id="PTHR43628:SF1">
    <property type="entry name" value="CHITIN SYNTHASE REGULATORY FACTOR 2-RELATED"/>
    <property type="match status" value="1"/>
</dbReference>
<dbReference type="InterPro" id="IPR011990">
    <property type="entry name" value="TPR-like_helical_dom_sf"/>
</dbReference>
<dbReference type="PANTHER" id="PTHR43628">
    <property type="entry name" value="ACTIVATOR OF C KINASE PROTEIN 1-RELATED"/>
    <property type="match status" value="1"/>
</dbReference>
<evidence type="ECO:0000313" key="3">
    <source>
        <dbReference type="Proteomes" id="UP000197153"/>
    </source>
</evidence>
<proteinExistence type="predicted"/>
<dbReference type="EMBL" id="CP022110">
    <property type="protein sequence ID" value="ASG20098.1"/>
    <property type="molecule type" value="Genomic_DNA"/>
</dbReference>
<reference evidence="2 3" key="1">
    <citation type="submission" date="2017-06" db="EMBL/GenBank/DDBJ databases">
        <title>Complete genome sequence of Nitrospirillum amazonense strain CBAmC, an endophytic nitrogen-fixing and plant growth-promoting bacterium, isolated from sugarcane.</title>
        <authorList>
            <person name="Schwab S."/>
            <person name="dos Santos Teixeira K.R."/>
            <person name="Simoes Araujo J.L."/>
            <person name="Soares Vidal M."/>
            <person name="Borges de Freitas H.R."/>
            <person name="Rivello Crivelaro A.L."/>
            <person name="Bueno de Camargo Nunes A."/>
            <person name="dos Santos C.M."/>
            <person name="Palmeira da Silva Rosa D."/>
            <person name="da Silva Padilha D."/>
            <person name="da Silva E."/>
            <person name="Araujo Terra L."/>
            <person name="Soares Mendes V."/>
            <person name="Farinelli L."/>
            <person name="Magalhaes Cruz L."/>
            <person name="Baldani J.I."/>
        </authorList>
    </citation>
    <scope>NUCLEOTIDE SEQUENCE [LARGE SCALE GENOMIC DNA]</scope>
    <source>
        <strain evidence="2 3">CBAmC</strain>
    </source>
</reference>
<evidence type="ECO:0000313" key="2">
    <source>
        <dbReference type="EMBL" id="ASG20098.1"/>
    </source>
</evidence>
<dbReference type="InterPro" id="IPR006597">
    <property type="entry name" value="Sel1-like"/>
</dbReference>
<evidence type="ECO:0000256" key="1">
    <source>
        <dbReference type="SAM" id="SignalP"/>
    </source>
</evidence>
<keyword evidence="3" id="KW-1185">Reference proteome</keyword>
<dbReference type="SUPFAM" id="SSF81901">
    <property type="entry name" value="HCP-like"/>
    <property type="match status" value="1"/>
</dbReference>
<organism evidence="2 3">
    <name type="scientific">Nitrospirillum viridazoti CBAmc</name>
    <dbReference type="NCBI Taxonomy" id="1441467"/>
    <lineage>
        <taxon>Bacteria</taxon>
        <taxon>Pseudomonadati</taxon>
        <taxon>Pseudomonadota</taxon>
        <taxon>Alphaproteobacteria</taxon>
        <taxon>Rhodospirillales</taxon>
        <taxon>Azospirillaceae</taxon>
        <taxon>Nitrospirillum</taxon>
        <taxon>Nitrospirillum viridazoti</taxon>
    </lineage>
</organism>
<dbReference type="AlphaFoldDB" id="A0A248JPU5"/>
<dbReference type="KEGG" id="nao:Y958_04095"/>
<keyword evidence="1" id="KW-0732">Signal</keyword>
<gene>
    <name evidence="2" type="ORF">Y958_04095</name>
</gene>
<dbReference type="SMART" id="SM00671">
    <property type="entry name" value="SEL1"/>
    <property type="match status" value="3"/>
</dbReference>
<accession>A0A248JPU5</accession>
<sequence>MGNNRVGWPCASRALIVAAWAVAGLTMAVGPAGAATMQADTPPTSGMPAVQPAATSTLDQGIAAFEAGKETEAVALLTPLAEKGDAEAQTYLGWIYEEPPVKIEPASGQGAPPPFLHDNAKARAWYEEAAAQGQAHALNNLGSLYFLGRGVPEDQARGITLFRQAAAKGDLQAQDNLTMIYYNGVGVAKDTQAALMWCERAATQGDPEALRFLAVQTLAGEGAPHDPTRAYILVLLSPSDDPDIAKMRAALEQQLPANVQQRSHELAAAWHPGQPLPTADQTRGAIHPL</sequence>
<name>A0A248JPU5_9PROT</name>
<dbReference type="Proteomes" id="UP000197153">
    <property type="component" value="Chromosome 1"/>
</dbReference>
<dbReference type="Gene3D" id="1.25.40.10">
    <property type="entry name" value="Tetratricopeptide repeat domain"/>
    <property type="match status" value="2"/>
</dbReference>